<dbReference type="Proteomes" id="UP000282106">
    <property type="component" value="Unassembled WGS sequence"/>
</dbReference>
<reference evidence="1 2" key="1">
    <citation type="submission" date="2018-10" db="EMBL/GenBank/DDBJ databases">
        <authorList>
            <person name="Chen W.-M."/>
        </authorList>
    </citation>
    <scope>NUCLEOTIDE SEQUENCE [LARGE SCALE GENOMIC DNA]</scope>
    <source>
        <strain evidence="1 2">THS-13</strain>
    </source>
</reference>
<evidence type="ECO:0000313" key="2">
    <source>
        <dbReference type="Proteomes" id="UP000282106"/>
    </source>
</evidence>
<accession>A0A3N0VHC2</accession>
<gene>
    <name evidence="1" type="ORF">ED208_06920</name>
</gene>
<dbReference type="InterPro" id="IPR045499">
    <property type="entry name" value="DUF6492"/>
</dbReference>
<protein>
    <submittedName>
        <fullName evidence="1">Uncharacterized protein</fullName>
    </submittedName>
</protein>
<comment type="caution">
    <text evidence="1">The sequence shown here is derived from an EMBL/GenBank/DDBJ whole genome shotgun (WGS) entry which is preliminary data.</text>
</comment>
<dbReference type="AlphaFoldDB" id="A0A3N0VHC2"/>
<sequence>MTAAAPRIALLTPTYRGDLERFAMLREALEAWGCDWPHYAVVQTEDLPLFRQRLGESRVHWLTTAEVLPPEVEAARRRLSAMPERLRRFRRSLQKRFGWFPDASCDGWHAQQLVKLTVPARAEHEAYLVLDSDLVPTAPLRAERYWQDGRVALMAEDNPTFRHWADAAAAVLGLPAETVRGSNFVAHPFVFAPQAVRGLHAHLEARHHQPWWRALLDLKPGDLSEFSIYGAYVRWVAAGAHHYEVPANARTRWVLSAEDSAAVRAAIDGAFTAPDIDFLVLQASRRWPIEPYLPAIRAALQRAVAAR</sequence>
<dbReference type="EMBL" id="RJVO01000002">
    <property type="protein sequence ID" value="ROH92094.1"/>
    <property type="molecule type" value="Genomic_DNA"/>
</dbReference>
<evidence type="ECO:0000313" key="1">
    <source>
        <dbReference type="EMBL" id="ROH92094.1"/>
    </source>
</evidence>
<dbReference type="InParanoid" id="A0A3N0VHC2"/>
<keyword evidence="2" id="KW-1185">Reference proteome</keyword>
<proteinExistence type="predicted"/>
<name>A0A3N0VHC2_9GAMM</name>
<organism evidence="1 2">
    <name type="scientific">Stagnimonas aquatica</name>
    <dbReference type="NCBI Taxonomy" id="2689987"/>
    <lineage>
        <taxon>Bacteria</taxon>
        <taxon>Pseudomonadati</taxon>
        <taxon>Pseudomonadota</taxon>
        <taxon>Gammaproteobacteria</taxon>
        <taxon>Nevskiales</taxon>
        <taxon>Nevskiaceae</taxon>
        <taxon>Stagnimonas</taxon>
    </lineage>
</organism>
<dbReference type="RefSeq" id="WP_123211137.1">
    <property type="nucleotide sequence ID" value="NZ_RJVO01000002.1"/>
</dbReference>
<dbReference type="Pfam" id="PF20102">
    <property type="entry name" value="DUF6492"/>
    <property type="match status" value="1"/>
</dbReference>